<keyword evidence="2" id="KW-0012">Acyltransferase</keyword>
<evidence type="ECO:0000259" key="1">
    <source>
        <dbReference type="PROSITE" id="PS51186"/>
    </source>
</evidence>
<sequence length="227" mass="24783">MLVSNASISFATEDDLEVLGQILFEAQGPEAVMAFFFKDWPAVTTMLPFMTARARMKFADPHSKVLKIIDDTTGEILGVTAITLETGEEKPDRDSTSIAGASGAAIPNIDWEFGAQVIVGLQLLDEVMVGEKHYVISLLAIRPSYQGRGLGTKLMNFCADIADEAGLPTFLTAFPGAHSLYLKLGYEEKTHYDLDLGGYGKKYRGFGIYRSYGMLRQPGTASLENKP</sequence>
<feature type="domain" description="N-acetyltransferase" evidence="1">
    <location>
        <begin position="66"/>
        <end position="205"/>
    </location>
</feature>
<dbReference type="STRING" id="1149755.A0A2J6R0D4"/>
<reference evidence="2 3" key="1">
    <citation type="submission" date="2016-04" db="EMBL/GenBank/DDBJ databases">
        <title>A degradative enzymes factory behind the ericoid mycorrhizal symbiosis.</title>
        <authorList>
            <consortium name="DOE Joint Genome Institute"/>
            <person name="Martino E."/>
            <person name="Morin E."/>
            <person name="Grelet G."/>
            <person name="Kuo A."/>
            <person name="Kohler A."/>
            <person name="Daghino S."/>
            <person name="Barry K."/>
            <person name="Choi C."/>
            <person name="Cichocki N."/>
            <person name="Clum A."/>
            <person name="Copeland A."/>
            <person name="Hainaut M."/>
            <person name="Haridas S."/>
            <person name="Labutti K."/>
            <person name="Lindquist E."/>
            <person name="Lipzen A."/>
            <person name="Khouja H.-R."/>
            <person name="Murat C."/>
            <person name="Ohm R."/>
            <person name="Olson A."/>
            <person name="Spatafora J."/>
            <person name="Veneault-Fourrey C."/>
            <person name="Henrissat B."/>
            <person name="Grigoriev I."/>
            <person name="Martin F."/>
            <person name="Perotto S."/>
        </authorList>
    </citation>
    <scope>NUCLEOTIDE SEQUENCE [LARGE SCALE GENOMIC DNA]</scope>
    <source>
        <strain evidence="2 3">F</strain>
    </source>
</reference>
<dbReference type="InterPro" id="IPR000182">
    <property type="entry name" value="GNAT_dom"/>
</dbReference>
<dbReference type="PROSITE" id="PS51186">
    <property type="entry name" value="GNAT"/>
    <property type="match status" value="1"/>
</dbReference>
<dbReference type="Gene3D" id="3.40.630.30">
    <property type="match status" value="1"/>
</dbReference>
<protein>
    <submittedName>
        <fullName evidence="2">Acyl-CoA N-acyltransferase</fullName>
    </submittedName>
</protein>
<evidence type="ECO:0000313" key="3">
    <source>
        <dbReference type="Proteomes" id="UP000235786"/>
    </source>
</evidence>
<dbReference type="AlphaFoldDB" id="A0A2J6R0D4"/>
<dbReference type="CDD" id="cd04301">
    <property type="entry name" value="NAT_SF"/>
    <property type="match status" value="1"/>
</dbReference>
<dbReference type="GO" id="GO:0016747">
    <property type="term" value="F:acyltransferase activity, transferring groups other than amino-acyl groups"/>
    <property type="evidence" value="ECO:0007669"/>
    <property type="project" value="InterPro"/>
</dbReference>
<dbReference type="PANTHER" id="PTHR42791:SF2">
    <property type="entry name" value="N-ACETYLTRANSFERASE DOMAIN-CONTAINING PROTEIN"/>
    <property type="match status" value="1"/>
</dbReference>
<accession>A0A2J6R0D4</accession>
<gene>
    <name evidence="2" type="ORF">L207DRAFT_572278</name>
</gene>
<dbReference type="EMBL" id="KZ613960">
    <property type="protein sequence ID" value="PMD31959.1"/>
    <property type="molecule type" value="Genomic_DNA"/>
</dbReference>
<organism evidence="2 3">
    <name type="scientific">Hyaloscypha variabilis (strain UAMH 11265 / GT02V1 / F)</name>
    <name type="common">Meliniomyces variabilis</name>
    <dbReference type="NCBI Taxonomy" id="1149755"/>
    <lineage>
        <taxon>Eukaryota</taxon>
        <taxon>Fungi</taxon>
        <taxon>Dikarya</taxon>
        <taxon>Ascomycota</taxon>
        <taxon>Pezizomycotina</taxon>
        <taxon>Leotiomycetes</taxon>
        <taxon>Helotiales</taxon>
        <taxon>Hyaloscyphaceae</taxon>
        <taxon>Hyaloscypha</taxon>
        <taxon>Hyaloscypha variabilis</taxon>
    </lineage>
</organism>
<name>A0A2J6R0D4_HYAVF</name>
<dbReference type="OrthoDB" id="410198at2759"/>
<proteinExistence type="predicted"/>
<dbReference type="InterPro" id="IPR052523">
    <property type="entry name" value="Trichothecene_AcTrans"/>
</dbReference>
<dbReference type="Proteomes" id="UP000235786">
    <property type="component" value="Unassembled WGS sequence"/>
</dbReference>
<keyword evidence="2" id="KW-0808">Transferase</keyword>
<dbReference type="PANTHER" id="PTHR42791">
    <property type="entry name" value="GNAT FAMILY ACETYLTRANSFERASE"/>
    <property type="match status" value="1"/>
</dbReference>
<dbReference type="InterPro" id="IPR016181">
    <property type="entry name" value="Acyl_CoA_acyltransferase"/>
</dbReference>
<evidence type="ECO:0000313" key="2">
    <source>
        <dbReference type="EMBL" id="PMD31959.1"/>
    </source>
</evidence>
<dbReference type="Pfam" id="PF00583">
    <property type="entry name" value="Acetyltransf_1"/>
    <property type="match status" value="1"/>
</dbReference>
<keyword evidence="3" id="KW-1185">Reference proteome</keyword>
<dbReference type="SUPFAM" id="SSF55729">
    <property type="entry name" value="Acyl-CoA N-acyltransferases (Nat)"/>
    <property type="match status" value="1"/>
</dbReference>